<name>A0A330L8X0_9BACT</name>
<dbReference type="EMBL" id="OUNR01000019">
    <property type="protein sequence ID" value="SPP66306.1"/>
    <property type="molecule type" value="Genomic_DNA"/>
</dbReference>
<gene>
    <name evidence="2" type="ORF">NITLEN_60109</name>
</gene>
<dbReference type="InParanoid" id="A0A330L8X0"/>
<protein>
    <submittedName>
        <fullName evidence="2">Uncharacterized protein</fullName>
    </submittedName>
</protein>
<feature type="signal peptide" evidence="1">
    <location>
        <begin position="1"/>
        <end position="26"/>
    </location>
</feature>
<accession>A0A330L8X0</accession>
<proteinExistence type="predicted"/>
<keyword evidence="1" id="KW-0732">Signal</keyword>
<dbReference type="AlphaFoldDB" id="A0A330L8X0"/>
<dbReference type="Proteomes" id="UP000248168">
    <property type="component" value="Unassembled WGS sequence"/>
</dbReference>
<evidence type="ECO:0000256" key="1">
    <source>
        <dbReference type="SAM" id="SignalP"/>
    </source>
</evidence>
<feature type="chain" id="PRO_5016290227" evidence="1">
    <location>
        <begin position="27"/>
        <end position="137"/>
    </location>
</feature>
<evidence type="ECO:0000313" key="3">
    <source>
        <dbReference type="Proteomes" id="UP000248168"/>
    </source>
</evidence>
<organism evidence="2 3">
    <name type="scientific">Nitrospira lenta</name>
    <dbReference type="NCBI Taxonomy" id="1436998"/>
    <lineage>
        <taxon>Bacteria</taxon>
        <taxon>Pseudomonadati</taxon>
        <taxon>Nitrospirota</taxon>
        <taxon>Nitrospiria</taxon>
        <taxon>Nitrospirales</taxon>
        <taxon>Nitrospiraceae</taxon>
        <taxon>Nitrospira</taxon>
    </lineage>
</organism>
<reference evidence="3" key="1">
    <citation type="submission" date="2018-04" db="EMBL/GenBank/DDBJ databases">
        <authorList>
            <person name="Lucker S."/>
            <person name="Sakoula D."/>
        </authorList>
    </citation>
    <scope>NUCLEOTIDE SEQUENCE [LARGE SCALE GENOMIC DNA]</scope>
</reference>
<dbReference type="PROSITE" id="PS51257">
    <property type="entry name" value="PROKAR_LIPOPROTEIN"/>
    <property type="match status" value="1"/>
</dbReference>
<evidence type="ECO:0000313" key="2">
    <source>
        <dbReference type="EMBL" id="SPP66306.1"/>
    </source>
</evidence>
<keyword evidence="3" id="KW-1185">Reference proteome</keyword>
<sequence length="137" mass="14755">MRRNCRDAPALVLLTLLLALTPAAISSCIETPSSRLVTAKDTLLGKSESEVVACAGAPRTASSQDRVKVLTYQKSSGPLEGSFPGIKGSRPEGARHGCTATLTLQDDRVIQVQYRTTPDSSDLHEHCEEIFRCCVPQ</sequence>